<keyword evidence="11 14" id="KW-0472">Membrane</keyword>
<keyword evidence="12 18" id="KW-0675">Receptor</keyword>
<dbReference type="InterPro" id="IPR010105">
    <property type="entry name" value="TonB_sidphr_rcpt"/>
</dbReference>
<dbReference type="Pfam" id="PF13715">
    <property type="entry name" value="CarbopepD_reg_2"/>
    <property type="match status" value="1"/>
</dbReference>
<reference evidence="18" key="1">
    <citation type="submission" date="2020-02" db="EMBL/GenBank/DDBJ databases">
        <authorList>
            <person name="Meier V. D."/>
        </authorList>
    </citation>
    <scope>NUCLEOTIDE SEQUENCE</scope>
    <source>
        <strain evidence="18">AVDCRST_MAG56</strain>
    </source>
</reference>
<evidence type="ECO:0000256" key="10">
    <source>
        <dbReference type="ARBA" id="ARBA00023077"/>
    </source>
</evidence>
<keyword evidence="5" id="KW-0410">Iron transport</keyword>
<evidence type="ECO:0000256" key="8">
    <source>
        <dbReference type="ARBA" id="ARBA00023004"/>
    </source>
</evidence>
<evidence type="ECO:0000313" key="18">
    <source>
        <dbReference type="EMBL" id="CAA9316808.1"/>
    </source>
</evidence>
<dbReference type="Gene3D" id="2.170.130.10">
    <property type="entry name" value="TonB-dependent receptor, plug domain"/>
    <property type="match status" value="1"/>
</dbReference>
<dbReference type="InterPro" id="IPR010917">
    <property type="entry name" value="TonB_rcpt_CS"/>
</dbReference>
<dbReference type="InterPro" id="IPR037066">
    <property type="entry name" value="Plug_dom_sf"/>
</dbReference>
<keyword evidence="4 14" id="KW-1134">Transmembrane beta strand</keyword>
<evidence type="ECO:0000256" key="6">
    <source>
        <dbReference type="ARBA" id="ARBA00022692"/>
    </source>
</evidence>
<accession>A0A6J4KWI4</accession>
<dbReference type="PROSITE" id="PS01156">
    <property type="entry name" value="TONB_DEPENDENT_REC_2"/>
    <property type="match status" value="1"/>
</dbReference>
<evidence type="ECO:0000256" key="4">
    <source>
        <dbReference type="ARBA" id="ARBA00022452"/>
    </source>
</evidence>
<dbReference type="NCBIfam" id="TIGR01783">
    <property type="entry name" value="TonB-siderophor"/>
    <property type="match status" value="1"/>
</dbReference>
<dbReference type="InterPro" id="IPR001484">
    <property type="entry name" value="Pyrokinin_CS"/>
</dbReference>
<protein>
    <submittedName>
        <fullName evidence="18">Ferrichrome-iron receptor</fullName>
    </submittedName>
</protein>
<evidence type="ECO:0000256" key="11">
    <source>
        <dbReference type="ARBA" id="ARBA00023136"/>
    </source>
</evidence>
<evidence type="ECO:0000256" key="13">
    <source>
        <dbReference type="ARBA" id="ARBA00023237"/>
    </source>
</evidence>
<evidence type="ECO:0000259" key="16">
    <source>
        <dbReference type="Pfam" id="PF00593"/>
    </source>
</evidence>
<evidence type="ECO:0000256" key="15">
    <source>
        <dbReference type="RuleBase" id="RU003357"/>
    </source>
</evidence>
<name>A0A6J4KWI4_9SPHI</name>
<keyword evidence="6 14" id="KW-0812">Transmembrane</keyword>
<dbReference type="InterPro" id="IPR039426">
    <property type="entry name" value="TonB-dep_rcpt-like"/>
</dbReference>
<dbReference type="PROSITE" id="PS52016">
    <property type="entry name" value="TONB_DEPENDENT_REC_3"/>
    <property type="match status" value="1"/>
</dbReference>
<keyword evidence="9" id="KW-0406">Ion transport</keyword>
<dbReference type="AlphaFoldDB" id="A0A6J4KWI4"/>
<dbReference type="Pfam" id="PF07715">
    <property type="entry name" value="Plug"/>
    <property type="match status" value="1"/>
</dbReference>
<dbReference type="GO" id="GO:0009279">
    <property type="term" value="C:cell outer membrane"/>
    <property type="evidence" value="ECO:0007669"/>
    <property type="project" value="UniProtKB-SubCell"/>
</dbReference>
<gene>
    <name evidence="18" type="ORF">AVDCRST_MAG56-6741</name>
</gene>
<evidence type="ECO:0000256" key="7">
    <source>
        <dbReference type="ARBA" id="ARBA00022729"/>
    </source>
</evidence>
<feature type="domain" description="TonB-dependent receptor-like beta-barrel" evidence="16">
    <location>
        <begin position="322"/>
        <end position="762"/>
    </location>
</feature>
<dbReference type="InterPro" id="IPR000531">
    <property type="entry name" value="Beta-barrel_TonB"/>
</dbReference>
<dbReference type="PANTHER" id="PTHR32552">
    <property type="entry name" value="FERRICHROME IRON RECEPTOR-RELATED"/>
    <property type="match status" value="1"/>
</dbReference>
<keyword evidence="7" id="KW-0732">Signal</keyword>
<evidence type="ECO:0000256" key="9">
    <source>
        <dbReference type="ARBA" id="ARBA00023065"/>
    </source>
</evidence>
<comment type="similarity">
    <text evidence="2 14 15">Belongs to the TonB-dependent receptor family.</text>
</comment>
<sequence>MPRATIPYASLPSPRLLLNLASLFLVGLLFAPAAHSQPGQGTLSGRIQSETGEPLPGITIAVEGTSLGTTTGEDGAFVLGKVPAGTYVLVVSGIGYQARKENVGVKNGENRFLTLALNESTQSLEEIVVLGTAGTYRTEEASPSLKIPTPLLETPQQVVAIGQQVIADQQLFNLQEVARNVSGVSNSGQFTPALDINFSVRGFAANQYRNGLLIPAEDVSPDPVLVERVEFIKGPAGFFVGQGAPGGAVNFVTKKPVDAPLASANLTYGSFNTFRGSVDLGGSLHGNGKLSYRLNALGQEAGHYVRNASNDKYVIAPAIRYRLSDNTSLTAEYNYSQLRFDNIYQPSLVVGGTFFTLPRDFSYHHYQEPPTRAGDQYGALTLEHRLGKGWQITGIAGVGSSTIRGSRYVTNRFVAVESATDTLEVIRNYRDAQGQSVAGQLFVTGSAATGPVKHTLLAGLDATQAENQITNLRFRGPDQILKIIPANPVFANTPPPFGVDAPYPQFVVQSSWVAAYAYDNAYLLPNLILNLGGRFTSFTSGDNFGGQGLSRERTDAFSPRLGLTYLPVPNVSLFALYDQGFEVNAGVDREGRRFDPSRGNNLEIGSKQTWWGGRLSSSVSAFHITKTNVLTQDPDNADFQRAGGEIRSRGVEVDVQGELTPALSLIANYAYLDATTTRDTDPALVGRRADMIPEHTFNAWLKYRLRHGALNGLGLALGTRSERGRVNGFTPERNPLPDYTLLDAGLFYQRDKMSLTVNVNNLTDARYALYGQGSPWINVFEGPGRHFRATFGVRF</sequence>
<keyword evidence="3 14" id="KW-0813">Transport</keyword>
<dbReference type="Pfam" id="PF00593">
    <property type="entry name" value="TonB_dep_Rec_b-barrel"/>
    <property type="match status" value="1"/>
</dbReference>
<evidence type="ECO:0000256" key="1">
    <source>
        <dbReference type="ARBA" id="ARBA00004571"/>
    </source>
</evidence>
<dbReference type="EMBL" id="CADCTQ010000551">
    <property type="protein sequence ID" value="CAA9316808.1"/>
    <property type="molecule type" value="Genomic_DNA"/>
</dbReference>
<dbReference type="PANTHER" id="PTHR32552:SF68">
    <property type="entry name" value="FERRICHROME OUTER MEMBRANE TRANSPORTER_PHAGE RECEPTOR"/>
    <property type="match status" value="1"/>
</dbReference>
<dbReference type="GO" id="GO:0007218">
    <property type="term" value="P:neuropeptide signaling pathway"/>
    <property type="evidence" value="ECO:0007669"/>
    <property type="project" value="InterPro"/>
</dbReference>
<evidence type="ECO:0000256" key="2">
    <source>
        <dbReference type="ARBA" id="ARBA00009810"/>
    </source>
</evidence>
<keyword evidence="10 15" id="KW-0798">TonB box</keyword>
<organism evidence="18">
    <name type="scientific">uncultured Cytophagales bacterium</name>
    <dbReference type="NCBI Taxonomy" id="158755"/>
    <lineage>
        <taxon>Bacteria</taxon>
        <taxon>Pseudomonadati</taxon>
        <taxon>Bacteroidota</taxon>
        <taxon>Sphingobacteriia</taxon>
        <taxon>Sphingobacteriales</taxon>
        <taxon>environmental samples</taxon>
    </lineage>
</organism>
<dbReference type="InterPro" id="IPR008969">
    <property type="entry name" value="CarboxyPept-like_regulatory"/>
</dbReference>
<evidence type="ECO:0000256" key="12">
    <source>
        <dbReference type="ARBA" id="ARBA00023170"/>
    </source>
</evidence>
<keyword evidence="8" id="KW-0408">Iron</keyword>
<dbReference type="GO" id="GO:0015344">
    <property type="term" value="F:siderophore uptake transmembrane transporter activity"/>
    <property type="evidence" value="ECO:0007669"/>
    <property type="project" value="TreeGrafter"/>
</dbReference>
<evidence type="ECO:0000256" key="3">
    <source>
        <dbReference type="ARBA" id="ARBA00022448"/>
    </source>
</evidence>
<dbReference type="PROSITE" id="PS00539">
    <property type="entry name" value="PYROKININ"/>
    <property type="match status" value="1"/>
</dbReference>
<dbReference type="CDD" id="cd01347">
    <property type="entry name" value="ligand_gated_channel"/>
    <property type="match status" value="1"/>
</dbReference>
<dbReference type="SUPFAM" id="SSF56935">
    <property type="entry name" value="Porins"/>
    <property type="match status" value="1"/>
</dbReference>
<dbReference type="SUPFAM" id="SSF49464">
    <property type="entry name" value="Carboxypeptidase regulatory domain-like"/>
    <property type="match status" value="1"/>
</dbReference>
<evidence type="ECO:0000256" key="5">
    <source>
        <dbReference type="ARBA" id="ARBA00022496"/>
    </source>
</evidence>
<dbReference type="InterPro" id="IPR036942">
    <property type="entry name" value="Beta-barrel_TonB_sf"/>
</dbReference>
<dbReference type="GO" id="GO:0005184">
    <property type="term" value="F:neuropeptide hormone activity"/>
    <property type="evidence" value="ECO:0007669"/>
    <property type="project" value="InterPro"/>
</dbReference>
<dbReference type="GO" id="GO:0038023">
    <property type="term" value="F:signaling receptor activity"/>
    <property type="evidence" value="ECO:0007669"/>
    <property type="project" value="InterPro"/>
</dbReference>
<feature type="domain" description="TonB-dependent receptor plug" evidence="17">
    <location>
        <begin position="151"/>
        <end position="248"/>
    </location>
</feature>
<evidence type="ECO:0000259" key="17">
    <source>
        <dbReference type="Pfam" id="PF07715"/>
    </source>
</evidence>
<dbReference type="Gene3D" id="2.40.170.20">
    <property type="entry name" value="TonB-dependent receptor, beta-barrel domain"/>
    <property type="match status" value="1"/>
</dbReference>
<keyword evidence="13 14" id="KW-0998">Cell outer membrane</keyword>
<dbReference type="Gene3D" id="2.60.40.1120">
    <property type="entry name" value="Carboxypeptidase-like, regulatory domain"/>
    <property type="match status" value="1"/>
</dbReference>
<proteinExistence type="inferred from homology"/>
<dbReference type="GO" id="GO:0015891">
    <property type="term" value="P:siderophore transport"/>
    <property type="evidence" value="ECO:0007669"/>
    <property type="project" value="InterPro"/>
</dbReference>
<dbReference type="InterPro" id="IPR012910">
    <property type="entry name" value="Plug_dom"/>
</dbReference>
<evidence type="ECO:0000256" key="14">
    <source>
        <dbReference type="PROSITE-ProRule" id="PRU01360"/>
    </source>
</evidence>
<comment type="subcellular location">
    <subcellularLocation>
        <location evidence="1 14">Cell outer membrane</location>
        <topology evidence="1 14">Multi-pass membrane protein</topology>
    </subcellularLocation>
</comment>